<dbReference type="InterPro" id="IPR005814">
    <property type="entry name" value="Aminotrans_3"/>
</dbReference>
<proteinExistence type="inferred from homology"/>
<evidence type="ECO:0000256" key="1">
    <source>
        <dbReference type="ARBA" id="ARBA00001933"/>
    </source>
</evidence>
<evidence type="ECO:0000256" key="7">
    <source>
        <dbReference type="ARBA" id="ARBA00022898"/>
    </source>
</evidence>
<evidence type="ECO:0000256" key="2">
    <source>
        <dbReference type="ARBA" id="ARBA00004946"/>
    </source>
</evidence>
<dbReference type="GO" id="GO:0030170">
    <property type="term" value="F:pyridoxal phosphate binding"/>
    <property type="evidence" value="ECO:0007669"/>
    <property type="project" value="InterPro"/>
</dbReference>
<comment type="similarity">
    <text evidence="3 9">Belongs to the class-III pyridoxal-phosphate-dependent aminotransferase family.</text>
</comment>
<dbReference type="Proteomes" id="UP000306236">
    <property type="component" value="Unassembled WGS sequence"/>
</dbReference>
<dbReference type="AlphaFoldDB" id="A0A4S5BQE3"/>
<dbReference type="InterPro" id="IPR015422">
    <property type="entry name" value="PyrdxlP-dep_Trfase_small"/>
</dbReference>
<sequence>MSHVFHRNLRATLPKAVSASGIHIVDQHGKQYIDACGGAAVSCLGHNHPSVLAAMQEQMHKLDYAHTSFFTTDVAEELAELMVANGPQNMRKVYMVSSGSEAIEAALKMARQYFLERGEFKRTQFIARRQSYHGNTLGALAVGGNAWRREPFQPLLMDATHIAPCYAYRNQREDESAHGYGQRLVAELESEIVRLGPDTVIAVCMEPVVGATLGAVAAVEGYFQGVRRVCDKYGVLLIADEIMCGMGRTGTLYALEQEGVEADLITVAKGLGGGYQAIGAVLVSEKVANVFSSGSGQFMHGHTYIGHPVACAAALEVQKVLMREELVTHCAEMGPYLRDSLHQAFDANPFVGDIRGRGLFQAIELVQSREDKKPFDPRFKLNARIRDAAMDLGLMVYAMGGTIDGRLGDHILLAPPFTVSPAQVQEIVDKLQQAVQLATSSIPLSTAAV</sequence>
<dbReference type="RefSeq" id="WP_136405749.1">
    <property type="nucleotide sequence ID" value="NZ_SSWX01000006.1"/>
</dbReference>
<name>A0A4S5BQE3_9BURK</name>
<dbReference type="Gene3D" id="3.90.1150.10">
    <property type="entry name" value="Aspartate Aminotransferase, domain 1"/>
    <property type="match status" value="1"/>
</dbReference>
<organism evidence="10 11">
    <name type="scientific">Lampropedia aestuarii</name>
    <dbReference type="NCBI Taxonomy" id="2562762"/>
    <lineage>
        <taxon>Bacteria</taxon>
        <taxon>Pseudomonadati</taxon>
        <taxon>Pseudomonadota</taxon>
        <taxon>Betaproteobacteria</taxon>
        <taxon>Burkholderiales</taxon>
        <taxon>Comamonadaceae</taxon>
        <taxon>Lampropedia</taxon>
    </lineage>
</organism>
<dbReference type="GO" id="GO:0005829">
    <property type="term" value="C:cytosol"/>
    <property type="evidence" value="ECO:0007669"/>
    <property type="project" value="TreeGrafter"/>
</dbReference>
<keyword evidence="7 9" id="KW-0663">Pyridoxal phosphate</keyword>
<dbReference type="InterPro" id="IPR015421">
    <property type="entry name" value="PyrdxlP-dep_Trfase_major"/>
</dbReference>
<protein>
    <recommendedName>
        <fullName evidence="5">Diaminobutyrate--2-oxoglutarate transaminase</fullName>
        <ecNumber evidence="4">2.6.1.76</ecNumber>
    </recommendedName>
</protein>
<dbReference type="InterPro" id="IPR015424">
    <property type="entry name" value="PyrdxlP-dep_Trfase"/>
</dbReference>
<keyword evidence="6 10" id="KW-0032">Aminotransferase</keyword>
<dbReference type="EC" id="2.6.1.76" evidence="4"/>
<evidence type="ECO:0000256" key="3">
    <source>
        <dbReference type="ARBA" id="ARBA00008954"/>
    </source>
</evidence>
<dbReference type="CDD" id="cd00610">
    <property type="entry name" value="OAT_like"/>
    <property type="match status" value="1"/>
</dbReference>
<evidence type="ECO:0000256" key="8">
    <source>
        <dbReference type="ARBA" id="ARBA00049111"/>
    </source>
</evidence>
<keyword evidence="10" id="KW-0808">Transferase</keyword>
<accession>A0A4S5BQE3</accession>
<dbReference type="NCBIfam" id="NF005685">
    <property type="entry name" value="PRK07483.1"/>
    <property type="match status" value="1"/>
</dbReference>
<keyword evidence="11" id="KW-1185">Reference proteome</keyword>
<dbReference type="Pfam" id="PF00202">
    <property type="entry name" value="Aminotran_3"/>
    <property type="match status" value="1"/>
</dbReference>
<dbReference type="SUPFAM" id="SSF53383">
    <property type="entry name" value="PLP-dependent transferases"/>
    <property type="match status" value="1"/>
</dbReference>
<evidence type="ECO:0000313" key="10">
    <source>
        <dbReference type="EMBL" id="THJ34539.1"/>
    </source>
</evidence>
<dbReference type="FunFam" id="3.40.640.10:FF:000004">
    <property type="entry name" value="Acetylornithine aminotransferase"/>
    <property type="match status" value="1"/>
</dbReference>
<dbReference type="PANTHER" id="PTHR43094">
    <property type="entry name" value="AMINOTRANSFERASE"/>
    <property type="match status" value="1"/>
</dbReference>
<evidence type="ECO:0000256" key="4">
    <source>
        <dbReference type="ARBA" id="ARBA00013155"/>
    </source>
</evidence>
<dbReference type="PROSITE" id="PS00600">
    <property type="entry name" value="AA_TRANSFER_CLASS_3"/>
    <property type="match status" value="1"/>
</dbReference>
<dbReference type="InterPro" id="IPR049704">
    <property type="entry name" value="Aminotrans_3_PPA_site"/>
</dbReference>
<comment type="catalytic activity">
    <reaction evidence="8">
        <text>L-2,4-diaminobutanoate + 2-oxoglutarate = L-aspartate 4-semialdehyde + L-glutamate</text>
        <dbReference type="Rhea" id="RHEA:11160"/>
        <dbReference type="ChEBI" id="CHEBI:16810"/>
        <dbReference type="ChEBI" id="CHEBI:29985"/>
        <dbReference type="ChEBI" id="CHEBI:58761"/>
        <dbReference type="ChEBI" id="CHEBI:537519"/>
        <dbReference type="EC" id="2.6.1.76"/>
    </reaction>
</comment>
<evidence type="ECO:0000256" key="9">
    <source>
        <dbReference type="RuleBase" id="RU003560"/>
    </source>
</evidence>
<evidence type="ECO:0000256" key="6">
    <source>
        <dbReference type="ARBA" id="ARBA00022576"/>
    </source>
</evidence>
<reference evidence="10 11" key="1">
    <citation type="submission" date="2019-04" db="EMBL/GenBank/DDBJ databases">
        <title>Lampropedia sp YIM MLB12 draf genome.</title>
        <authorList>
            <person name="Wang Y.-X."/>
        </authorList>
    </citation>
    <scope>NUCLEOTIDE SEQUENCE [LARGE SCALE GENOMIC DNA]</scope>
    <source>
        <strain evidence="10 11">YIM MLB12</strain>
    </source>
</reference>
<evidence type="ECO:0000256" key="5">
    <source>
        <dbReference type="ARBA" id="ARBA00014798"/>
    </source>
</evidence>
<dbReference type="PANTHER" id="PTHR43094:SF1">
    <property type="entry name" value="AMINOTRANSFERASE CLASS-III"/>
    <property type="match status" value="1"/>
</dbReference>
<comment type="pathway">
    <text evidence="2">Amine and polyamine biosynthesis; ectoine biosynthesis; L-ectoine from L-aspartate 4-semialdehyde: step 1/3.</text>
</comment>
<dbReference type="EMBL" id="SSWX01000006">
    <property type="protein sequence ID" value="THJ34539.1"/>
    <property type="molecule type" value="Genomic_DNA"/>
</dbReference>
<dbReference type="OrthoDB" id="3398487at2"/>
<comment type="caution">
    <text evidence="10">The sequence shown here is derived from an EMBL/GenBank/DDBJ whole genome shotgun (WGS) entry which is preliminary data.</text>
</comment>
<dbReference type="Gene3D" id="3.40.640.10">
    <property type="entry name" value="Type I PLP-dependent aspartate aminotransferase-like (Major domain)"/>
    <property type="match status" value="1"/>
</dbReference>
<evidence type="ECO:0000313" key="11">
    <source>
        <dbReference type="Proteomes" id="UP000306236"/>
    </source>
</evidence>
<comment type="cofactor">
    <cofactor evidence="1">
        <name>pyridoxal 5'-phosphate</name>
        <dbReference type="ChEBI" id="CHEBI:597326"/>
    </cofactor>
</comment>
<gene>
    <name evidence="10" type="ORF">E8K88_05975</name>
</gene>
<dbReference type="GO" id="GO:0045303">
    <property type="term" value="F:diaminobutyrate-2-oxoglutarate transaminase activity"/>
    <property type="evidence" value="ECO:0007669"/>
    <property type="project" value="UniProtKB-EC"/>
</dbReference>